<evidence type="ECO:0000256" key="1">
    <source>
        <dbReference type="ARBA" id="ARBA00001917"/>
    </source>
</evidence>
<dbReference type="Gene3D" id="3.60.20.10">
    <property type="entry name" value="Glutamine Phosphoribosylpyrophosphate, subunit 1, domain 1"/>
    <property type="match status" value="1"/>
</dbReference>
<keyword evidence="21" id="KW-0314">Glutamate biosynthesis</keyword>
<keyword evidence="11" id="KW-0934">Plastid</keyword>
<protein>
    <recommendedName>
        <fullName evidence="23">glutamate synthase (NADH)</fullName>
        <ecNumber evidence="23">1.4.1.14</ecNumber>
    </recommendedName>
</protein>
<keyword evidence="12" id="KW-0288">FMN</keyword>
<dbReference type="PANTHER" id="PTHR43100">
    <property type="entry name" value="GLUTAMATE SYNTHASE [NADPH] SMALL CHAIN"/>
    <property type="match status" value="1"/>
</dbReference>
<dbReference type="GO" id="GO:0016040">
    <property type="term" value="F:glutamate synthase (NADH) activity"/>
    <property type="evidence" value="ECO:0000318"/>
    <property type="project" value="GO_Central"/>
</dbReference>
<dbReference type="Pfam" id="PF07992">
    <property type="entry name" value="Pyr_redox_2"/>
    <property type="match status" value="1"/>
</dbReference>
<keyword evidence="14" id="KW-0274">FAD</keyword>
<dbReference type="Proteomes" id="UP000054558">
    <property type="component" value="Unassembled WGS sequence"/>
</dbReference>
<dbReference type="GO" id="GO:0051538">
    <property type="term" value="F:3 iron, 4 sulfur cluster binding"/>
    <property type="evidence" value="ECO:0007669"/>
    <property type="project" value="UniProtKB-KW"/>
</dbReference>
<feature type="region of interest" description="Disordered" evidence="28">
    <location>
        <begin position="982"/>
        <end position="1010"/>
    </location>
</feature>
<keyword evidence="18" id="KW-0408">Iron</keyword>
<dbReference type="InterPro" id="IPR002932">
    <property type="entry name" value="Glu_synthdom"/>
</dbReference>
<dbReference type="InterPro" id="IPR029055">
    <property type="entry name" value="Ntn_hydrolases_N"/>
</dbReference>
<comment type="subcellular location">
    <subcellularLocation>
        <location evidence="3">Plastid</location>
    </subcellularLocation>
</comment>
<evidence type="ECO:0000256" key="10">
    <source>
        <dbReference type="ARBA" id="ARBA00022630"/>
    </source>
</evidence>
<evidence type="ECO:0000256" key="7">
    <source>
        <dbReference type="ARBA" id="ARBA00009716"/>
    </source>
</evidence>
<dbReference type="OrthoDB" id="4327079at2759"/>
<dbReference type="PIRSF" id="PIRSF000187">
    <property type="entry name" value="GOGAT"/>
    <property type="match status" value="1"/>
</dbReference>
<dbReference type="GO" id="GO:0005506">
    <property type="term" value="F:iron ion binding"/>
    <property type="evidence" value="ECO:0007669"/>
    <property type="project" value="InterPro"/>
</dbReference>
<feature type="binding site" evidence="26">
    <location>
        <position position="1219"/>
    </location>
    <ligand>
        <name>[3Fe-4S] cluster</name>
        <dbReference type="ChEBI" id="CHEBI:21137"/>
    </ligand>
</feature>
<dbReference type="Pfam" id="PF00310">
    <property type="entry name" value="GATase_2"/>
    <property type="match status" value="1"/>
</dbReference>
<dbReference type="Pfam" id="PF04898">
    <property type="entry name" value="Glu_syn_central"/>
    <property type="match status" value="1"/>
</dbReference>
<dbReference type="STRING" id="105231.A0A1Y1I3F8"/>
<evidence type="ECO:0000256" key="19">
    <source>
        <dbReference type="ARBA" id="ARBA00023014"/>
    </source>
</evidence>
<comment type="cofactor">
    <cofactor evidence="26">
        <name>[3Fe-4S] cluster</name>
        <dbReference type="ChEBI" id="CHEBI:21137"/>
    </cofactor>
    <text evidence="26">Binds 1 [3Fe-4S] cluster.</text>
</comment>
<dbReference type="FunFam" id="3.20.20.70:FF:000031">
    <property type="entry name" value="Glutamate synthase 1 [NADH]"/>
    <property type="match status" value="1"/>
</dbReference>
<evidence type="ECO:0000256" key="5">
    <source>
        <dbReference type="ARBA" id="ARBA00004909"/>
    </source>
</evidence>
<feature type="coiled-coil region" evidence="27">
    <location>
        <begin position="1573"/>
        <end position="1600"/>
    </location>
</feature>
<dbReference type="Pfam" id="PF01645">
    <property type="entry name" value="Glu_synthase"/>
    <property type="match status" value="1"/>
</dbReference>
<evidence type="ECO:0000256" key="25">
    <source>
        <dbReference type="PIRSR" id="PIRSR000187-1"/>
    </source>
</evidence>
<keyword evidence="31" id="KW-1185">Reference proteome</keyword>
<dbReference type="SUPFAM" id="SSF69336">
    <property type="entry name" value="Alpha subunit of glutamate synthase, C-terminal domain"/>
    <property type="match status" value="1"/>
</dbReference>
<comment type="cofactor">
    <cofactor evidence="2">
        <name>FAD</name>
        <dbReference type="ChEBI" id="CHEBI:57692"/>
    </cofactor>
</comment>
<dbReference type="InterPro" id="IPR009051">
    <property type="entry name" value="Helical_ferredxn"/>
</dbReference>
<feature type="binding site" evidence="26">
    <location>
        <position position="1214"/>
    </location>
    <ligand>
        <name>[3Fe-4S] cluster</name>
        <dbReference type="ChEBI" id="CHEBI:21137"/>
    </ligand>
</feature>
<keyword evidence="19 26" id="KW-0411">Iron-sulfur</keyword>
<dbReference type="NCBIfam" id="NF008730">
    <property type="entry name" value="PRK11750.1"/>
    <property type="match status" value="1"/>
</dbReference>
<dbReference type="GO" id="GO:0097054">
    <property type="term" value="P:L-glutamate biosynthetic process"/>
    <property type="evidence" value="ECO:0007669"/>
    <property type="project" value="UniProtKB-UniPathway"/>
</dbReference>
<name>A0A1Y1I3F8_KLENI</name>
<feature type="domain" description="Glutamine amidotransferase type-2" evidence="29">
    <location>
        <begin position="54"/>
        <end position="462"/>
    </location>
</feature>
<dbReference type="InterPro" id="IPR006982">
    <property type="entry name" value="Glu_synth_centr_N"/>
</dbReference>
<dbReference type="PRINTS" id="PR00419">
    <property type="entry name" value="ADXRDTASE"/>
</dbReference>
<dbReference type="PANTHER" id="PTHR43100:SF1">
    <property type="entry name" value="GLUTAMATE SYNTHASE [NADPH] SMALL CHAIN"/>
    <property type="match status" value="1"/>
</dbReference>
<dbReference type="SUPFAM" id="SSF56235">
    <property type="entry name" value="N-terminal nucleophile aminohydrolases (Ntn hydrolases)"/>
    <property type="match status" value="1"/>
</dbReference>
<evidence type="ECO:0000256" key="16">
    <source>
        <dbReference type="ARBA" id="ARBA00022962"/>
    </source>
</evidence>
<evidence type="ECO:0000259" key="29">
    <source>
        <dbReference type="PROSITE" id="PS51278"/>
    </source>
</evidence>
<evidence type="ECO:0000256" key="4">
    <source>
        <dbReference type="ARBA" id="ARBA00004802"/>
    </source>
</evidence>
<evidence type="ECO:0000256" key="12">
    <source>
        <dbReference type="ARBA" id="ARBA00022643"/>
    </source>
</evidence>
<keyword evidence="13" id="KW-0479">Metal-binding</keyword>
<comment type="pathway">
    <text evidence="6">Amino-acid biosynthesis; L-glutamate biosynthesis via GLT pathway; L-glutamate from 2-oxoglutarate and L-glutamine (NAD(+) route): step 1/1.</text>
</comment>
<evidence type="ECO:0000256" key="21">
    <source>
        <dbReference type="ARBA" id="ARBA00023164"/>
    </source>
</evidence>
<organism evidence="30 31">
    <name type="scientific">Klebsormidium nitens</name>
    <name type="common">Green alga</name>
    <name type="synonym">Ulothrix nitens</name>
    <dbReference type="NCBI Taxonomy" id="105231"/>
    <lineage>
        <taxon>Eukaryota</taxon>
        <taxon>Viridiplantae</taxon>
        <taxon>Streptophyta</taxon>
        <taxon>Klebsormidiophyceae</taxon>
        <taxon>Klebsormidiales</taxon>
        <taxon>Klebsormidiaceae</taxon>
        <taxon>Klebsormidium</taxon>
    </lineage>
</organism>
<evidence type="ECO:0000256" key="20">
    <source>
        <dbReference type="ARBA" id="ARBA00023027"/>
    </source>
</evidence>
<evidence type="ECO:0000256" key="15">
    <source>
        <dbReference type="ARBA" id="ARBA00022946"/>
    </source>
</evidence>
<evidence type="ECO:0000256" key="13">
    <source>
        <dbReference type="ARBA" id="ARBA00022723"/>
    </source>
</evidence>
<dbReference type="InterPro" id="IPR006005">
    <property type="entry name" value="Glut_synth_ssu1"/>
</dbReference>
<dbReference type="GO" id="GO:0006537">
    <property type="term" value="P:glutamate biosynthetic process"/>
    <property type="evidence" value="ECO:0000318"/>
    <property type="project" value="GO_Central"/>
</dbReference>
<dbReference type="FunFam" id="3.50.50.60:FF:000022">
    <property type="entry name" value="Glutamate synthase [NADH], amyloplastic"/>
    <property type="match status" value="1"/>
</dbReference>
<dbReference type="CDD" id="cd00713">
    <property type="entry name" value="GltS"/>
    <property type="match status" value="1"/>
</dbReference>
<evidence type="ECO:0000256" key="8">
    <source>
        <dbReference type="ARBA" id="ARBA00011245"/>
    </source>
</evidence>
<dbReference type="OMA" id="WDGPAAM"/>
<evidence type="ECO:0000256" key="28">
    <source>
        <dbReference type="SAM" id="MobiDB-lite"/>
    </source>
</evidence>
<reference evidence="30 31" key="1">
    <citation type="journal article" date="2014" name="Nat. Commun.">
        <title>Klebsormidium flaccidum genome reveals primary factors for plant terrestrial adaptation.</title>
        <authorList>
            <person name="Hori K."/>
            <person name="Maruyama F."/>
            <person name="Fujisawa T."/>
            <person name="Togashi T."/>
            <person name="Yamamoto N."/>
            <person name="Seo M."/>
            <person name="Sato S."/>
            <person name="Yamada T."/>
            <person name="Mori H."/>
            <person name="Tajima N."/>
            <person name="Moriyama T."/>
            <person name="Ikeuchi M."/>
            <person name="Watanabe M."/>
            <person name="Wada H."/>
            <person name="Kobayashi K."/>
            <person name="Saito M."/>
            <person name="Masuda T."/>
            <person name="Sasaki-Sekimoto Y."/>
            <person name="Mashiguchi K."/>
            <person name="Awai K."/>
            <person name="Shimojima M."/>
            <person name="Masuda S."/>
            <person name="Iwai M."/>
            <person name="Nobusawa T."/>
            <person name="Narise T."/>
            <person name="Kondo S."/>
            <person name="Saito H."/>
            <person name="Sato R."/>
            <person name="Murakawa M."/>
            <person name="Ihara Y."/>
            <person name="Oshima-Yamada Y."/>
            <person name="Ohtaka K."/>
            <person name="Satoh M."/>
            <person name="Sonobe K."/>
            <person name="Ishii M."/>
            <person name="Ohtani R."/>
            <person name="Kanamori-Sato M."/>
            <person name="Honoki R."/>
            <person name="Miyazaki D."/>
            <person name="Mochizuki H."/>
            <person name="Umetsu J."/>
            <person name="Higashi K."/>
            <person name="Shibata D."/>
            <person name="Kamiya Y."/>
            <person name="Sato N."/>
            <person name="Nakamura Y."/>
            <person name="Tabata S."/>
            <person name="Ida S."/>
            <person name="Kurokawa K."/>
            <person name="Ohta H."/>
        </authorList>
    </citation>
    <scope>NUCLEOTIDE SEQUENCE [LARGE SCALE GENOMIC DNA]</scope>
    <source>
        <strain evidence="30 31">NIES-2285</strain>
    </source>
</reference>
<dbReference type="GO" id="GO:0050660">
    <property type="term" value="F:flavin adenine dinucleotide binding"/>
    <property type="evidence" value="ECO:0007669"/>
    <property type="project" value="InterPro"/>
</dbReference>
<keyword evidence="22 26" id="KW-0003">3Fe-4S</keyword>
<comment type="catalytic activity">
    <reaction evidence="24">
        <text>2 L-glutamate + NAD(+) = L-glutamine + 2-oxoglutarate + NADH + H(+)</text>
        <dbReference type="Rhea" id="RHEA:13753"/>
        <dbReference type="ChEBI" id="CHEBI:15378"/>
        <dbReference type="ChEBI" id="CHEBI:16810"/>
        <dbReference type="ChEBI" id="CHEBI:29985"/>
        <dbReference type="ChEBI" id="CHEBI:57540"/>
        <dbReference type="ChEBI" id="CHEBI:57945"/>
        <dbReference type="ChEBI" id="CHEBI:58359"/>
        <dbReference type="EC" id="1.4.1.14"/>
    </reaction>
</comment>
<evidence type="ECO:0000256" key="14">
    <source>
        <dbReference type="ARBA" id="ARBA00022827"/>
    </source>
</evidence>
<evidence type="ECO:0000256" key="27">
    <source>
        <dbReference type="SAM" id="Coils"/>
    </source>
</evidence>
<evidence type="ECO:0000256" key="6">
    <source>
        <dbReference type="ARBA" id="ARBA00004944"/>
    </source>
</evidence>
<dbReference type="InterPro" id="IPR051394">
    <property type="entry name" value="Glutamate_Synthase"/>
</dbReference>
<dbReference type="CDD" id="cd00982">
    <property type="entry name" value="gltB_C"/>
    <property type="match status" value="1"/>
</dbReference>
<keyword evidence="9" id="KW-0028">Amino-acid biosynthesis</keyword>
<dbReference type="InterPro" id="IPR028261">
    <property type="entry name" value="DPD_II"/>
</dbReference>
<dbReference type="Pfam" id="PF14691">
    <property type="entry name" value="Fer4_20"/>
    <property type="match status" value="1"/>
</dbReference>
<dbReference type="UniPathway" id="UPA00045"/>
<evidence type="ECO:0000313" key="31">
    <source>
        <dbReference type="Proteomes" id="UP000054558"/>
    </source>
</evidence>
<keyword evidence="15" id="KW-0809">Transit peptide</keyword>
<dbReference type="EMBL" id="DF237186">
    <property type="protein sequence ID" value="GAQ85470.1"/>
    <property type="molecule type" value="Genomic_DNA"/>
</dbReference>
<dbReference type="FunFam" id="3.20.20.70:FF:000017">
    <property type="entry name" value="Glutamate synthase [NADH], amyloplastic"/>
    <property type="match status" value="1"/>
</dbReference>
<comment type="pathway">
    <text evidence="5">Nitrogen metabolism.</text>
</comment>
<comment type="similarity">
    <text evidence="7">Belongs to the glutamate synthase family.</text>
</comment>
<dbReference type="FunFam" id="3.40.50.720:FF:000113">
    <property type="entry name" value="Glutamate synthase [NADH], amyloplastic"/>
    <property type="match status" value="1"/>
</dbReference>
<keyword evidence="27" id="KW-0175">Coiled coil</keyword>
<keyword evidence="20" id="KW-0520">NAD</keyword>
<dbReference type="InterPro" id="IPR036485">
    <property type="entry name" value="Glu_synth_asu_C_sf"/>
</dbReference>
<comment type="subunit">
    <text evidence="8">Monomer.</text>
</comment>
<dbReference type="SUPFAM" id="SSF51905">
    <property type="entry name" value="FAD/NAD(P)-binding domain"/>
    <property type="match status" value="1"/>
</dbReference>
<dbReference type="GO" id="GO:0009536">
    <property type="term" value="C:plastid"/>
    <property type="evidence" value="ECO:0007669"/>
    <property type="project" value="UniProtKB-SubCell"/>
</dbReference>
<dbReference type="UniPathway" id="UPA00634">
    <property type="reaction ID" value="UER00690"/>
</dbReference>
<evidence type="ECO:0000256" key="23">
    <source>
        <dbReference type="ARBA" id="ARBA00024383"/>
    </source>
</evidence>
<evidence type="ECO:0000256" key="3">
    <source>
        <dbReference type="ARBA" id="ARBA00004474"/>
    </source>
</evidence>
<evidence type="ECO:0000256" key="26">
    <source>
        <dbReference type="PIRSR" id="PIRSR000187-2"/>
    </source>
</evidence>
<evidence type="ECO:0000256" key="17">
    <source>
        <dbReference type="ARBA" id="ARBA00023002"/>
    </source>
</evidence>
<dbReference type="PROSITE" id="PS51278">
    <property type="entry name" value="GATASE_TYPE_2"/>
    <property type="match status" value="1"/>
</dbReference>
<dbReference type="GO" id="GO:0048589">
    <property type="term" value="P:developmental growth"/>
    <property type="evidence" value="ECO:0007669"/>
    <property type="project" value="UniProtKB-ARBA"/>
</dbReference>
<dbReference type="FunFam" id="3.60.20.10:FF:000043">
    <property type="entry name" value="Glutamate synthase 1 [NADH] chloroplastic"/>
    <property type="match status" value="1"/>
</dbReference>
<dbReference type="Gene3D" id="2.160.20.60">
    <property type="entry name" value="Glutamate synthase, alpha subunit, C-terminal domain"/>
    <property type="match status" value="1"/>
</dbReference>
<sequence>MSFSHAICGSQKGLALSVVGKKLVARRRRGVVMNLSQIPEARGLYDPAMDKDACGVGFVAELTSKPTRKTVADALEMLVRMAHRGACGCEANTGDGAGILVGMPHDFFAKRAGPDLGLDKLPPKGEYGVGMLFLPTNEERRAKVKSIFEQCAAQRGHDILGWRSVKTDNSDLGKGALDTEPVIEQVFMSPSSKSEANFESQLYILRRLVSRENRAELERALGAGAKRDWYICSMSSQTVVYKGQLTPAQLKGYYYKDLGSSDFTSYMALVHSRFSTNTFPSWDRAQPMRVLGHNGEINTLRGNVNWVRAREGLIKCTHLGLNEEELNLLLPIVDADSSDSGAFDGVLELLIRSGRSLPEAMMMMIPEAWQNDSNMDPARRALYQYHSALMEPWDGPALISFTDGHFLGATLDRNGLRPGRYYVTHSGRVIMASEVGVVDVPDDDVERKGRLSPGMMLLVDFEKGILVDDSELKRTFSQARPYEEWLDRQLMTLDGVVQSVPEEERQAAPIIGTLPVDPEKDRSMENMGVTGIVSPLKAFGYTIEALEMLLLPMATTGAEALGSMGNDAPLACMSERPKLSYEYFKQMFAQVTNPPIDPIREAIVTSTECMIGPEGDVTDTTEEQCHRLSLPGPLLTPEEMEALKKMDHRGWRTQTVDITFPKSEGAAGLENALVRICGEVTQALADGYKMLVLSDRATSPSRVPVSALLAVGAVHHHLVSTRQRTKIGLAIETGEAREVHHFCTLVGYGADAICPYLAIEAIWRLQIDGKVPPTKDGKLRTKDELTRTFFKASNSGVLKVLAKMGISTLASYKGAQIFEALGLSGEVVERCFKGTPSRVQGSTFLNLGEDTLRLHDLAFPPRRLAPEGSAEAHALPNPGDFHYRKDGEVHLNDPTAIAKLQEASSTNSRVVYAEFAKMTHELNKKVNLRGMLRFKTAPDGPIPLEEVEPASEIVKRFCTGAMSYGSISLEAHTTLAEAMNKIGGKSNTGEGGENPGRLEPLADGSQNPQRSAIKQVASGRFGVTSYYLTNADELQIKMAQGAKPGEGGELPGHKVIGDIAVTRHSTPGVGLISPPPHHDIYSIEDLAQLIYDLKNSNPSARVSVKLVSEAGVGVIASGVVKGHADHVLISGHDGGTGASRWTGIKNAGLPWELGLAETHQTLVANDLRGRTVLQTDGQLKTGRDIMVAALLGAEEYGFSTAPLMTIGCIMMRKCHKNTCPVGIATQDPVLREKFAGEPENVVNYFFMVAEEAREYMASMGFRNIDEMVGRADMLEVDPDVVNARNKLSHLDLSPILLPASTLRPGAAQRCVQKQDHELNMALDNELIEQARPALDKGMRVYCEAEVVNVNRAVGTMLSHEVTKIYKREGLPADTIHVKLTGSAGQSLGAFMCAGITLELEGDSNDYVGKGLSGGKVIVYPPRKSTFKAEENIVIGNVALYGATSGECYINGMAAERFCVRNSGAKAVVEGVGDHCCEYMTGGVTVVLGGTGRNFGAGMSGGVAYVLDIEKGFKQKCNRGTVDLEKVTDEEDKLELKFLIQQHRRHTNSRLAKWVLANFEQLLPKFHKVMPRDYKAVLEANKAAKREAEEKAAEAERLQKADAFAELQKLAQDAAANGVSPQVEEKHVELLNGQPKRPTRLADAVKNRGFVMYEREALPYRPAEERVKDWKEVLAGERQDDLLKAQSARCMDCGTPFCHQETSGCPLGNKIPEWNELVHQGRWREALDRLLETNNFPEFTGRVCPAPCEGACVLGIIENPVTIKTMECTIIDKAFENGWMVPRPPAQRTGKKVAVVGSGPAGMAAADQLNKAGHSVTVYERADRIGGLMMYGVPNMKTDKVEVVERRVNLMREEGIEFVTSAHVGVDGNFPIEKLRAEHDSVVLALGATKPRDLPVPGRELAGVHYAMEFLTANTKSLLDSNLEDGNYISAKDKAVIVIGGGDTGTDCIGTSLRHGCKSLVNLELLPQPPETRAPGNPWPQWPRVFRVDYGHAEAAHKLGKDPRQYEVLTKEFIGDGEGNVKGIKTVQVKWAKDESGRFKMEEVAGSEEVLDADLVLLAMGFLGPEQNLAQKLGLETDPRSNVKAEYGRFNTNVEGVFAAGDCRRGQSLVVWAINEGRLAAAEVDKWLMKDVALPKPEELEALLPGGGNGASTNGRHVESFPAGLEKAKEEAADACLAVQDENAPASVLQKCIDLSVEAAALSDRTITTEQSF</sequence>
<keyword evidence="16" id="KW-0315">Glutamine amidotransferase</keyword>
<dbReference type="FunFam" id="1.10.1060.10:FF:000009">
    <property type="entry name" value="Glutamate synthase 1 [NADH] chloroplastic"/>
    <property type="match status" value="1"/>
</dbReference>
<accession>A0A1Y1I3F8</accession>
<evidence type="ECO:0000256" key="24">
    <source>
        <dbReference type="ARBA" id="ARBA00048867"/>
    </source>
</evidence>
<dbReference type="Gene3D" id="3.40.50.720">
    <property type="entry name" value="NAD(P)-binding Rossmann-like Domain"/>
    <property type="match status" value="1"/>
</dbReference>
<feature type="binding site" evidence="26">
    <location>
        <position position="1208"/>
    </location>
    <ligand>
        <name>[3Fe-4S] cluster</name>
        <dbReference type="ChEBI" id="CHEBI:21137"/>
    </ligand>
</feature>
<evidence type="ECO:0000313" key="30">
    <source>
        <dbReference type="EMBL" id="GAQ85470.1"/>
    </source>
</evidence>
<dbReference type="GO" id="GO:0010181">
    <property type="term" value="F:FMN binding"/>
    <property type="evidence" value="ECO:0007669"/>
    <property type="project" value="InterPro"/>
</dbReference>
<dbReference type="CDD" id="cd02808">
    <property type="entry name" value="GltS_FMN"/>
    <property type="match status" value="1"/>
</dbReference>
<feature type="active site" description="For GATase activity" evidence="25">
    <location>
        <position position="54"/>
    </location>
</feature>
<comment type="cofactor">
    <cofactor evidence="1">
        <name>FMN</name>
        <dbReference type="ChEBI" id="CHEBI:58210"/>
    </cofactor>
</comment>
<dbReference type="Pfam" id="PF01493">
    <property type="entry name" value="GXGXG"/>
    <property type="match status" value="1"/>
</dbReference>
<dbReference type="SUPFAM" id="SSF51395">
    <property type="entry name" value="FMN-linked oxidoreductases"/>
    <property type="match status" value="1"/>
</dbReference>
<evidence type="ECO:0000256" key="11">
    <source>
        <dbReference type="ARBA" id="ARBA00022640"/>
    </source>
</evidence>
<evidence type="ECO:0000256" key="9">
    <source>
        <dbReference type="ARBA" id="ARBA00022605"/>
    </source>
</evidence>
<dbReference type="FunFam" id="2.160.20.60:FF:000001">
    <property type="entry name" value="Glutamate synthase, large subunit"/>
    <property type="match status" value="1"/>
</dbReference>
<dbReference type="GO" id="GO:0016639">
    <property type="term" value="F:oxidoreductase activity, acting on the CH-NH2 group of donors, NAD or NADP as acceptor"/>
    <property type="evidence" value="ECO:0007669"/>
    <property type="project" value="InterPro"/>
</dbReference>
<dbReference type="InterPro" id="IPR002489">
    <property type="entry name" value="Glu_synth_asu_C"/>
</dbReference>
<keyword evidence="10" id="KW-0285">Flavoprotein</keyword>
<dbReference type="EC" id="1.4.1.14" evidence="23"/>
<evidence type="ECO:0000256" key="22">
    <source>
        <dbReference type="ARBA" id="ARBA00023291"/>
    </source>
</evidence>
<evidence type="ECO:0000256" key="2">
    <source>
        <dbReference type="ARBA" id="ARBA00001974"/>
    </source>
</evidence>
<dbReference type="NCBIfam" id="TIGR01317">
    <property type="entry name" value="GOGAT_sm_gam"/>
    <property type="match status" value="1"/>
</dbReference>
<comment type="pathway">
    <text evidence="4">Energy metabolism; nitrogen metabolism.</text>
</comment>
<dbReference type="SUPFAM" id="SSF46548">
    <property type="entry name" value="alpha-helical ferredoxin"/>
    <property type="match status" value="1"/>
</dbReference>
<dbReference type="InterPro" id="IPR012220">
    <property type="entry name" value="Glu_synth_euk"/>
</dbReference>
<gene>
    <name evidence="30" type="ORF">KFL_002370040</name>
</gene>
<dbReference type="InterPro" id="IPR023753">
    <property type="entry name" value="FAD/NAD-binding_dom"/>
</dbReference>
<dbReference type="InterPro" id="IPR036188">
    <property type="entry name" value="FAD/NAD-bd_sf"/>
</dbReference>
<dbReference type="GO" id="GO:0019676">
    <property type="term" value="P:ammonia assimilation cycle"/>
    <property type="evidence" value="ECO:0000318"/>
    <property type="project" value="GO_Central"/>
</dbReference>
<dbReference type="InterPro" id="IPR013785">
    <property type="entry name" value="Aldolase_TIM"/>
</dbReference>
<evidence type="ECO:0000256" key="18">
    <source>
        <dbReference type="ARBA" id="ARBA00023004"/>
    </source>
</evidence>
<proteinExistence type="inferred from homology"/>
<keyword evidence="17" id="KW-0560">Oxidoreductase</keyword>
<dbReference type="Gene3D" id="3.20.20.70">
    <property type="entry name" value="Aldolase class I"/>
    <property type="match status" value="2"/>
</dbReference>
<dbReference type="Gene3D" id="1.10.1060.10">
    <property type="entry name" value="Alpha-helical ferredoxin"/>
    <property type="match status" value="1"/>
</dbReference>
<dbReference type="Gene3D" id="3.50.50.60">
    <property type="entry name" value="FAD/NAD(P)-binding domain"/>
    <property type="match status" value="1"/>
</dbReference>
<dbReference type="InterPro" id="IPR017932">
    <property type="entry name" value="GATase_2_dom"/>
</dbReference>